<dbReference type="EMBL" id="JANJYI010000001">
    <property type="protein sequence ID" value="KAK2664763.1"/>
    <property type="molecule type" value="Genomic_DNA"/>
</dbReference>
<name>A0AAD9XTE3_9ROSI</name>
<feature type="domain" description="DUF7054" evidence="2">
    <location>
        <begin position="120"/>
        <end position="204"/>
    </location>
</feature>
<keyword evidence="4" id="KW-1185">Reference proteome</keyword>
<dbReference type="InterPro" id="IPR055482">
    <property type="entry name" value="DUF7054"/>
</dbReference>
<gene>
    <name evidence="3" type="ORF">Ddye_003337</name>
</gene>
<feature type="compositionally biased region" description="Basic residues" evidence="1">
    <location>
        <begin position="1"/>
        <end position="10"/>
    </location>
</feature>
<protein>
    <recommendedName>
        <fullName evidence="2">DUF7054 domain-containing protein</fullName>
    </recommendedName>
</protein>
<evidence type="ECO:0000259" key="2">
    <source>
        <dbReference type="Pfam" id="PF23156"/>
    </source>
</evidence>
<sequence length="262" mass="28415">MSERNLRRRVQTNAARKGSGLPPHQSHHPSPSPSPSPRNRSSKQSKPVKILNRSASEPSLWGSCSDTGGDGDGDDLKRMSFGYGEGAGALYSPLACTEIFASSPSLMSFSPQTTLEGSRKDAKVVVNVTVEGSPGPIRAMVKLGSNVDETIKLVVAKYNEQGRTPKIDRDTASSLELHHSYFSLQCIQKSELMGDVGSRSFYLRRSSSSNGPLSSQIVVGARANSPPPIPPPAFLLPTFVARKIGKITRRLRKLWRVVICMQ</sequence>
<dbReference type="AlphaFoldDB" id="A0AAD9XTE3"/>
<feature type="compositionally biased region" description="Polar residues" evidence="1">
    <location>
        <begin position="53"/>
        <end position="66"/>
    </location>
</feature>
<evidence type="ECO:0000313" key="3">
    <source>
        <dbReference type="EMBL" id="KAK2664763.1"/>
    </source>
</evidence>
<comment type="caution">
    <text evidence="3">The sequence shown here is derived from an EMBL/GenBank/DDBJ whole genome shotgun (WGS) entry which is preliminary data.</text>
</comment>
<accession>A0AAD9XTE3</accession>
<evidence type="ECO:0000313" key="4">
    <source>
        <dbReference type="Proteomes" id="UP001280121"/>
    </source>
</evidence>
<feature type="compositionally biased region" description="Low complexity" evidence="1">
    <location>
        <begin position="37"/>
        <end position="47"/>
    </location>
</feature>
<dbReference type="Proteomes" id="UP001280121">
    <property type="component" value="Unassembled WGS sequence"/>
</dbReference>
<dbReference type="PANTHER" id="PTHR33270">
    <property type="entry name" value="BNAC05G50380D PROTEIN"/>
    <property type="match status" value="1"/>
</dbReference>
<dbReference type="PANTHER" id="PTHR33270:SF6">
    <property type="entry name" value="OS02G0448600 PROTEIN"/>
    <property type="match status" value="1"/>
</dbReference>
<dbReference type="Pfam" id="PF23156">
    <property type="entry name" value="DUF7054"/>
    <property type="match status" value="1"/>
</dbReference>
<evidence type="ECO:0000256" key="1">
    <source>
        <dbReference type="SAM" id="MobiDB-lite"/>
    </source>
</evidence>
<proteinExistence type="predicted"/>
<dbReference type="InterPro" id="IPR040358">
    <property type="entry name" value="At4g22758-like"/>
</dbReference>
<reference evidence="3" key="1">
    <citation type="journal article" date="2023" name="Plant J.">
        <title>Genome sequences and population genomics provide insights into the demographic history, inbreeding, and mutation load of two 'living fossil' tree species of Dipteronia.</title>
        <authorList>
            <person name="Feng Y."/>
            <person name="Comes H.P."/>
            <person name="Chen J."/>
            <person name="Zhu S."/>
            <person name="Lu R."/>
            <person name="Zhang X."/>
            <person name="Li P."/>
            <person name="Qiu J."/>
            <person name="Olsen K.M."/>
            <person name="Qiu Y."/>
        </authorList>
    </citation>
    <scope>NUCLEOTIDE SEQUENCE</scope>
    <source>
        <strain evidence="3">KIB01</strain>
    </source>
</reference>
<organism evidence="3 4">
    <name type="scientific">Dipteronia dyeriana</name>
    <dbReference type="NCBI Taxonomy" id="168575"/>
    <lineage>
        <taxon>Eukaryota</taxon>
        <taxon>Viridiplantae</taxon>
        <taxon>Streptophyta</taxon>
        <taxon>Embryophyta</taxon>
        <taxon>Tracheophyta</taxon>
        <taxon>Spermatophyta</taxon>
        <taxon>Magnoliopsida</taxon>
        <taxon>eudicotyledons</taxon>
        <taxon>Gunneridae</taxon>
        <taxon>Pentapetalae</taxon>
        <taxon>rosids</taxon>
        <taxon>malvids</taxon>
        <taxon>Sapindales</taxon>
        <taxon>Sapindaceae</taxon>
        <taxon>Hippocastanoideae</taxon>
        <taxon>Acereae</taxon>
        <taxon>Dipteronia</taxon>
    </lineage>
</organism>
<feature type="region of interest" description="Disordered" evidence="1">
    <location>
        <begin position="1"/>
        <end position="71"/>
    </location>
</feature>